<sequence length="88" mass="9528">MKLFFLTIGLFLATALAAPTADPARTPDQPPPGGRLIKPFTCAPGVPYYNLCDRGSKQVRCTVTCESQGPNRDYWYGHCSGGSPNYCV</sequence>
<gene>
    <name evidence="2" type="ORF">ZT1A5_G4857</name>
</gene>
<dbReference type="AlphaFoldDB" id="A0A1Y6LG20"/>
<protein>
    <submittedName>
        <fullName evidence="2">Uncharacterized protein</fullName>
    </submittedName>
</protein>
<proteinExistence type="predicted"/>
<organism evidence="2 3">
    <name type="scientific">Zymoseptoria tritici ST99CH_1A5</name>
    <dbReference type="NCBI Taxonomy" id="1276529"/>
    <lineage>
        <taxon>Eukaryota</taxon>
        <taxon>Fungi</taxon>
        <taxon>Dikarya</taxon>
        <taxon>Ascomycota</taxon>
        <taxon>Pezizomycotina</taxon>
        <taxon>Dothideomycetes</taxon>
        <taxon>Dothideomycetidae</taxon>
        <taxon>Mycosphaerellales</taxon>
        <taxon>Mycosphaerellaceae</taxon>
        <taxon>Zymoseptoria</taxon>
    </lineage>
</organism>
<dbReference type="EMBL" id="LT882679">
    <property type="protein sequence ID" value="SMY23417.1"/>
    <property type="molecule type" value="Genomic_DNA"/>
</dbReference>
<evidence type="ECO:0000256" key="1">
    <source>
        <dbReference type="SAM" id="SignalP"/>
    </source>
</evidence>
<name>A0A1Y6LG20_ZYMTR</name>
<accession>A0A1Y6LG20</accession>
<feature type="chain" id="PRO_5012509267" evidence="1">
    <location>
        <begin position="18"/>
        <end position="88"/>
    </location>
</feature>
<keyword evidence="1" id="KW-0732">Signal</keyword>
<evidence type="ECO:0000313" key="2">
    <source>
        <dbReference type="EMBL" id="SMY23417.1"/>
    </source>
</evidence>
<evidence type="ECO:0000313" key="3">
    <source>
        <dbReference type="Proteomes" id="UP000215453"/>
    </source>
</evidence>
<dbReference type="Proteomes" id="UP000215453">
    <property type="component" value="Chromosome 4"/>
</dbReference>
<feature type="signal peptide" evidence="1">
    <location>
        <begin position="1"/>
        <end position="17"/>
    </location>
</feature>
<reference evidence="2 3" key="1">
    <citation type="submission" date="2016-10" db="EMBL/GenBank/DDBJ databases">
        <authorList>
            <person name="Varghese N."/>
        </authorList>
    </citation>
    <scope>NUCLEOTIDE SEQUENCE [LARGE SCALE GENOMIC DNA]</scope>
</reference>